<evidence type="ECO:0000256" key="5">
    <source>
        <dbReference type="ARBA" id="ARBA00022922"/>
    </source>
</evidence>
<reference evidence="9" key="1">
    <citation type="submission" date="2023-02" db="EMBL/GenBank/DDBJ databases">
        <title>Genome of toxic invasive species Heracleum sosnowskyi carries increased number of genes despite the absence of recent whole-genome duplications.</title>
        <authorList>
            <person name="Schelkunov M."/>
            <person name="Shtratnikova V."/>
            <person name="Makarenko M."/>
            <person name="Klepikova A."/>
            <person name="Omelchenko D."/>
            <person name="Novikova G."/>
            <person name="Obukhova E."/>
            <person name="Bogdanov V."/>
            <person name="Penin A."/>
            <person name="Logacheva M."/>
        </authorList>
    </citation>
    <scope>NUCLEOTIDE SEQUENCE</scope>
    <source>
        <strain evidence="9">Hsosn_3</strain>
        <tissue evidence="9">Leaf</tissue>
    </source>
</reference>
<dbReference type="InterPro" id="IPR020830">
    <property type="entry name" value="GlycerAld_3-P_DH_AS"/>
</dbReference>
<keyword evidence="3" id="KW-0328">Glycosyltransferase</keyword>
<proteinExistence type="predicted"/>
<keyword evidence="10" id="KW-1185">Reference proteome</keyword>
<comment type="caution">
    <text evidence="9">The sequence shown here is derived from an EMBL/GenBank/DDBJ whole genome shotgun (WGS) entry which is preliminary data.</text>
</comment>
<dbReference type="EMBL" id="JAUIZM010000009">
    <property type="protein sequence ID" value="KAK1367342.1"/>
    <property type="molecule type" value="Genomic_DNA"/>
</dbReference>
<evidence type="ECO:0000256" key="4">
    <source>
        <dbReference type="ARBA" id="ARBA00022679"/>
    </source>
</evidence>
<dbReference type="GO" id="GO:0016757">
    <property type="term" value="F:glycosyltransferase activity"/>
    <property type="evidence" value="ECO:0007669"/>
    <property type="project" value="UniProtKB-KW"/>
</dbReference>
<reference evidence="9" key="2">
    <citation type="submission" date="2023-05" db="EMBL/GenBank/DDBJ databases">
        <authorList>
            <person name="Schelkunov M.I."/>
        </authorList>
    </citation>
    <scope>NUCLEOTIDE SEQUENCE</scope>
    <source>
        <strain evidence="9">Hsosn_3</strain>
        <tissue evidence="9">Leaf</tissue>
    </source>
</reference>
<sequence length="565" mass="62573">MDIVYNASCTTNCLAPLANCAIDGPSMKDWGGGRGAGQNIIPSLEVLQRLLENASYEDVKAAIKYASEGPLHGILGHTAQRPFASHAGKQRSSVHETAAEWSSRDTKFFTLTGSLWCHLNGRKPGGFLPISLAKLGHRVMVVTPRDGVDWVFVDHPFYHRPRNPRDFLDYQLSSTLLCHAAYEALLVLYLRGVTFGDRCSFFAIDHHAGLVPMLLEANYRPKGIYTDARTILVIHNLALQGVGPASNYGAWGFPQYYGSVQWKPRGIYPPGTKDSVNVLKGAILTSDLISTVGEKYKVLKVAMVYMRSYGFNMYMVLLDLIGKVHCKVALQHELFLPHRPECPLIGFIGRLDTQKKGQRCRFLSNFNYHKLSSRPVVHLSLGPYYKSRQGLMDSLVDTMSLSMDILTKYMPSQTLTDRETYTTQSICSCATNAVGHNNSLVTSNPWVWLESSFPHKFKGQVLLGFGEEEHEELIAHAEPSFEEGFSSPITHRIIAGCDILVMPSRVERCGSNSLYAMRYGTVPVVHAIGGFKDTVQNFSIGLGGRGEGTGWAVCSLQRLLQNSSS</sequence>
<evidence type="ECO:0000256" key="6">
    <source>
        <dbReference type="ARBA" id="ARBA00023234"/>
    </source>
</evidence>
<name>A0AAD8HH56_9APIA</name>
<dbReference type="GO" id="GO:0019252">
    <property type="term" value="P:starch biosynthetic process"/>
    <property type="evidence" value="ECO:0007669"/>
    <property type="project" value="UniProtKB-KW"/>
</dbReference>
<evidence type="ECO:0000313" key="9">
    <source>
        <dbReference type="EMBL" id="KAK1367342.1"/>
    </source>
</evidence>
<evidence type="ECO:0000259" key="7">
    <source>
        <dbReference type="Pfam" id="PF00534"/>
    </source>
</evidence>
<evidence type="ECO:0000259" key="8">
    <source>
        <dbReference type="Pfam" id="PF08323"/>
    </source>
</evidence>
<feature type="domain" description="Starch synthase catalytic" evidence="8">
    <location>
        <begin position="146"/>
        <end position="297"/>
    </location>
</feature>
<dbReference type="SUPFAM" id="SSF53756">
    <property type="entry name" value="UDP-Glycosyltransferase/glycogen phosphorylase"/>
    <property type="match status" value="2"/>
</dbReference>
<dbReference type="Gene3D" id="3.40.50.2000">
    <property type="entry name" value="Glycogen Phosphorylase B"/>
    <property type="match status" value="3"/>
</dbReference>
<comment type="pathway">
    <text evidence="2">Glycan biosynthesis; starch biosynthesis.</text>
</comment>
<dbReference type="GO" id="GO:0016620">
    <property type="term" value="F:oxidoreductase activity, acting on the aldehyde or oxo group of donors, NAD or NADP as acceptor"/>
    <property type="evidence" value="ECO:0007669"/>
    <property type="project" value="InterPro"/>
</dbReference>
<dbReference type="InterPro" id="IPR001296">
    <property type="entry name" value="Glyco_trans_1"/>
</dbReference>
<dbReference type="AlphaFoldDB" id="A0AAD8HH56"/>
<dbReference type="PANTHER" id="PTHR45825:SF11">
    <property type="entry name" value="ALPHA AMYLASE DOMAIN-CONTAINING PROTEIN"/>
    <property type="match status" value="1"/>
</dbReference>
<dbReference type="GO" id="GO:0009507">
    <property type="term" value="C:chloroplast"/>
    <property type="evidence" value="ECO:0007669"/>
    <property type="project" value="TreeGrafter"/>
</dbReference>
<dbReference type="Pfam" id="PF08323">
    <property type="entry name" value="Glyco_transf_5"/>
    <property type="match status" value="1"/>
</dbReference>
<comment type="subcellular location">
    <subcellularLocation>
        <location evidence="1">Plastid</location>
        <location evidence="1">Amyloplast</location>
    </subcellularLocation>
</comment>
<dbReference type="SUPFAM" id="SSF55347">
    <property type="entry name" value="Glyceraldehyde-3-phosphate dehydrogenase-like, C-terminal domain"/>
    <property type="match status" value="1"/>
</dbReference>
<keyword evidence="4" id="KW-0808">Transferase</keyword>
<keyword evidence="5" id="KW-0750">Starch biosynthesis</keyword>
<evidence type="ECO:0000256" key="2">
    <source>
        <dbReference type="ARBA" id="ARBA00004727"/>
    </source>
</evidence>
<keyword evidence="6" id="KW-0934">Plastid</keyword>
<feature type="domain" description="Glycosyl transferase family 1" evidence="7">
    <location>
        <begin position="492"/>
        <end position="541"/>
    </location>
</feature>
<dbReference type="Proteomes" id="UP001237642">
    <property type="component" value="Unassembled WGS sequence"/>
</dbReference>
<dbReference type="PROSITE" id="PS00071">
    <property type="entry name" value="GAPDH"/>
    <property type="match status" value="1"/>
</dbReference>
<protein>
    <submittedName>
        <fullName evidence="9">Uncharacterized protein</fullName>
    </submittedName>
</protein>
<organism evidence="9 10">
    <name type="scientific">Heracleum sosnowskyi</name>
    <dbReference type="NCBI Taxonomy" id="360622"/>
    <lineage>
        <taxon>Eukaryota</taxon>
        <taxon>Viridiplantae</taxon>
        <taxon>Streptophyta</taxon>
        <taxon>Embryophyta</taxon>
        <taxon>Tracheophyta</taxon>
        <taxon>Spermatophyta</taxon>
        <taxon>Magnoliopsida</taxon>
        <taxon>eudicotyledons</taxon>
        <taxon>Gunneridae</taxon>
        <taxon>Pentapetalae</taxon>
        <taxon>asterids</taxon>
        <taxon>campanulids</taxon>
        <taxon>Apiales</taxon>
        <taxon>Apiaceae</taxon>
        <taxon>Apioideae</taxon>
        <taxon>apioid superclade</taxon>
        <taxon>Tordylieae</taxon>
        <taxon>Tordyliinae</taxon>
        <taxon>Heracleum</taxon>
    </lineage>
</organism>
<evidence type="ECO:0000256" key="3">
    <source>
        <dbReference type="ARBA" id="ARBA00022676"/>
    </source>
</evidence>
<accession>A0AAD8HH56</accession>
<keyword evidence="6" id="KW-0035">Amyloplast</keyword>
<dbReference type="InterPro" id="IPR013534">
    <property type="entry name" value="Starch_synth_cat_dom"/>
</dbReference>
<evidence type="ECO:0000256" key="1">
    <source>
        <dbReference type="ARBA" id="ARBA00004602"/>
    </source>
</evidence>
<evidence type="ECO:0000313" key="10">
    <source>
        <dbReference type="Proteomes" id="UP001237642"/>
    </source>
</evidence>
<dbReference type="PANTHER" id="PTHR45825">
    <property type="entry name" value="GRANULE-BOUND STARCH SYNTHASE 1, CHLOROPLASTIC/AMYLOPLASTIC"/>
    <property type="match status" value="1"/>
</dbReference>
<dbReference type="GO" id="GO:0009501">
    <property type="term" value="C:amyloplast"/>
    <property type="evidence" value="ECO:0007669"/>
    <property type="project" value="UniProtKB-SubCell"/>
</dbReference>
<gene>
    <name evidence="9" type="ORF">POM88_042903</name>
</gene>
<dbReference type="Pfam" id="PF00534">
    <property type="entry name" value="Glycos_transf_1"/>
    <property type="match status" value="1"/>
</dbReference>